<protein>
    <submittedName>
        <fullName evidence="1">Uncharacterized protein</fullName>
    </submittedName>
</protein>
<proteinExistence type="predicted"/>
<dbReference type="AlphaFoldDB" id="A0A0C2X9L8"/>
<organism evidence="1 2">
    <name type="scientific">Hebeloma cylindrosporum</name>
    <dbReference type="NCBI Taxonomy" id="76867"/>
    <lineage>
        <taxon>Eukaryota</taxon>
        <taxon>Fungi</taxon>
        <taxon>Dikarya</taxon>
        <taxon>Basidiomycota</taxon>
        <taxon>Agaricomycotina</taxon>
        <taxon>Agaricomycetes</taxon>
        <taxon>Agaricomycetidae</taxon>
        <taxon>Agaricales</taxon>
        <taxon>Agaricineae</taxon>
        <taxon>Hymenogastraceae</taxon>
        <taxon>Hebeloma</taxon>
    </lineage>
</organism>
<dbReference type="EMBL" id="KN831867">
    <property type="protein sequence ID" value="KIM34723.1"/>
    <property type="molecule type" value="Genomic_DNA"/>
</dbReference>
<dbReference type="Proteomes" id="UP000053424">
    <property type="component" value="Unassembled WGS sequence"/>
</dbReference>
<evidence type="ECO:0000313" key="1">
    <source>
        <dbReference type="EMBL" id="KIM34723.1"/>
    </source>
</evidence>
<keyword evidence="2" id="KW-1185">Reference proteome</keyword>
<sequence length="59" mass="6514">MSPLCLVVEVATPPRSLSKDHGSPIQFDIWASRNRHISPISGLTKKELVDIASNMPQPF</sequence>
<reference evidence="2" key="2">
    <citation type="submission" date="2015-01" db="EMBL/GenBank/DDBJ databases">
        <title>Evolutionary Origins and Diversification of the Mycorrhizal Mutualists.</title>
        <authorList>
            <consortium name="DOE Joint Genome Institute"/>
            <consortium name="Mycorrhizal Genomics Consortium"/>
            <person name="Kohler A."/>
            <person name="Kuo A."/>
            <person name="Nagy L.G."/>
            <person name="Floudas D."/>
            <person name="Copeland A."/>
            <person name="Barry K.W."/>
            <person name="Cichocki N."/>
            <person name="Veneault-Fourrey C."/>
            <person name="LaButti K."/>
            <person name="Lindquist E.A."/>
            <person name="Lipzen A."/>
            <person name="Lundell T."/>
            <person name="Morin E."/>
            <person name="Murat C."/>
            <person name="Riley R."/>
            <person name="Ohm R."/>
            <person name="Sun H."/>
            <person name="Tunlid A."/>
            <person name="Henrissat B."/>
            <person name="Grigoriev I.V."/>
            <person name="Hibbett D.S."/>
            <person name="Martin F."/>
        </authorList>
    </citation>
    <scope>NUCLEOTIDE SEQUENCE [LARGE SCALE GENOMIC DNA]</scope>
    <source>
        <strain evidence="2">h7</strain>
    </source>
</reference>
<accession>A0A0C2X9L8</accession>
<reference evidence="1 2" key="1">
    <citation type="submission" date="2014-04" db="EMBL/GenBank/DDBJ databases">
        <authorList>
            <consortium name="DOE Joint Genome Institute"/>
            <person name="Kuo A."/>
            <person name="Gay G."/>
            <person name="Dore J."/>
            <person name="Kohler A."/>
            <person name="Nagy L.G."/>
            <person name="Floudas D."/>
            <person name="Copeland A."/>
            <person name="Barry K.W."/>
            <person name="Cichocki N."/>
            <person name="Veneault-Fourrey C."/>
            <person name="LaButti K."/>
            <person name="Lindquist E.A."/>
            <person name="Lipzen A."/>
            <person name="Lundell T."/>
            <person name="Morin E."/>
            <person name="Murat C."/>
            <person name="Sun H."/>
            <person name="Tunlid A."/>
            <person name="Henrissat B."/>
            <person name="Grigoriev I.V."/>
            <person name="Hibbett D.S."/>
            <person name="Martin F."/>
            <person name="Nordberg H.P."/>
            <person name="Cantor M.N."/>
            <person name="Hua S.X."/>
        </authorList>
    </citation>
    <scope>NUCLEOTIDE SEQUENCE [LARGE SCALE GENOMIC DNA]</scope>
    <source>
        <strain evidence="2">h7</strain>
    </source>
</reference>
<evidence type="ECO:0000313" key="2">
    <source>
        <dbReference type="Proteomes" id="UP000053424"/>
    </source>
</evidence>
<dbReference type="HOGENOM" id="CLU_2961014_0_0_1"/>
<gene>
    <name evidence="1" type="ORF">M413DRAFT_33071</name>
</gene>
<name>A0A0C2X9L8_HEBCY</name>